<protein>
    <recommendedName>
        <fullName evidence="5 18">NADH-ubiquinone oxidoreductase chain 2</fullName>
        <ecNumber evidence="4 18">7.1.1.2</ecNumber>
    </recommendedName>
</protein>
<dbReference type="GO" id="GO:0008137">
    <property type="term" value="F:NADH dehydrogenase (ubiquinone) activity"/>
    <property type="evidence" value="ECO:0007669"/>
    <property type="project" value="UniProtKB-EC"/>
</dbReference>
<feature type="transmembrane region" description="Helical" evidence="18">
    <location>
        <begin position="266"/>
        <end position="288"/>
    </location>
</feature>
<feature type="transmembrane region" description="Helical" evidence="18">
    <location>
        <begin position="308"/>
        <end position="328"/>
    </location>
</feature>
<feature type="transmembrane region" description="Helical" evidence="18">
    <location>
        <begin position="195"/>
        <end position="212"/>
    </location>
</feature>
<organism evidence="20">
    <name type="scientific">Amphigerontia montivaga</name>
    <dbReference type="NCBI Taxonomy" id="2051644"/>
    <lineage>
        <taxon>Eukaryota</taxon>
        <taxon>Metazoa</taxon>
        <taxon>Ecdysozoa</taxon>
        <taxon>Arthropoda</taxon>
        <taxon>Hexapoda</taxon>
        <taxon>Insecta</taxon>
        <taxon>Pterygota</taxon>
        <taxon>Neoptera</taxon>
        <taxon>Paraneoptera</taxon>
        <taxon>Psocodea</taxon>
        <taxon>Psocomorpha</taxon>
        <taxon>Psocetae</taxon>
        <taxon>Psocidae</taxon>
        <taxon>Amphigerontia</taxon>
    </lineage>
</organism>
<gene>
    <name evidence="20" type="primary">ND2</name>
</gene>
<dbReference type="GO" id="GO:0005743">
    <property type="term" value="C:mitochondrial inner membrane"/>
    <property type="evidence" value="ECO:0007669"/>
    <property type="project" value="UniProtKB-SubCell"/>
</dbReference>
<dbReference type="EC" id="7.1.1.2" evidence="4 18"/>
<evidence type="ECO:0000256" key="5">
    <source>
        <dbReference type="ARBA" id="ARBA00021008"/>
    </source>
</evidence>
<evidence type="ECO:0000256" key="9">
    <source>
        <dbReference type="ARBA" id="ARBA00022792"/>
    </source>
</evidence>
<dbReference type="AlphaFoldDB" id="A0A343QCD5"/>
<dbReference type="GeneID" id="35094291"/>
<evidence type="ECO:0000256" key="1">
    <source>
        <dbReference type="ARBA" id="ARBA00003257"/>
    </source>
</evidence>
<comment type="function">
    <text evidence="1">Core subunit of the mitochondrial membrane respiratory chain NADH dehydrogenase (Complex I) that is believed to belong to the minimal assembly required for catalysis. Complex I functions in the transfer of electrons from NADH to the respiratory chain. The immediate electron acceptor for the enzyme is believed to be ubiquinone.</text>
</comment>
<feature type="transmembrane region" description="Helical" evidence="18">
    <location>
        <begin position="7"/>
        <end position="28"/>
    </location>
</feature>
<keyword evidence="9 18" id="KW-0999">Mitochondrion inner membrane</keyword>
<feature type="domain" description="NADH:quinone oxidoreductase/Mrp antiporter transmembrane" evidence="19">
    <location>
        <begin position="23"/>
        <end position="279"/>
    </location>
</feature>
<dbReference type="Pfam" id="PF00361">
    <property type="entry name" value="Proton_antipo_M"/>
    <property type="match status" value="1"/>
</dbReference>
<sequence>MLNNLNILFFFMMILSTLLSVSSTNWLGTWMGLEVNMMSFIPMILVNKNILSNEASLKYFLIQAIASCSFITFCLMNSIYTNFFSSMQMTMLVNLLVILPLMMKMGAAPFQAWFIVTMEGLNWMKCFILMTWQKVAPMFILMYISLPKIIIPFSILSLMAGALGGLNQTSLKKIMAYSSVNHLGWMMTGMMMNKFMLIFYFSAYIMLNYFTLTNLMKLNKMNFNQIFSKPDFYLAVSLLSLSGLPPFLGFLPKWMIINWTINNNMYMLSVIMIITALITIFFYMRMILNSIIMSNYTQKWVLSNYSTYSFMNNIMLMLTMTGMLLFNFMI</sequence>
<feature type="transmembrane region" description="Helical" evidence="18">
    <location>
        <begin position="232"/>
        <end position="254"/>
    </location>
</feature>
<comment type="similarity">
    <text evidence="3 18">Belongs to the complex I subunit 2 family.</text>
</comment>
<keyword evidence="15 18" id="KW-0496">Mitochondrion</keyword>
<feature type="transmembrane region" description="Helical" evidence="18">
    <location>
        <begin position="59"/>
        <end position="80"/>
    </location>
</feature>
<keyword evidence="13 18" id="KW-0520">NAD</keyword>
<evidence type="ECO:0000256" key="13">
    <source>
        <dbReference type="ARBA" id="ARBA00023027"/>
    </source>
</evidence>
<evidence type="ECO:0000256" key="2">
    <source>
        <dbReference type="ARBA" id="ARBA00004448"/>
    </source>
</evidence>
<comment type="catalytic activity">
    <reaction evidence="17 18">
        <text>a ubiquinone + NADH + 5 H(+)(in) = a ubiquinol + NAD(+) + 4 H(+)(out)</text>
        <dbReference type="Rhea" id="RHEA:29091"/>
        <dbReference type="Rhea" id="RHEA-COMP:9565"/>
        <dbReference type="Rhea" id="RHEA-COMP:9566"/>
        <dbReference type="ChEBI" id="CHEBI:15378"/>
        <dbReference type="ChEBI" id="CHEBI:16389"/>
        <dbReference type="ChEBI" id="CHEBI:17976"/>
        <dbReference type="ChEBI" id="CHEBI:57540"/>
        <dbReference type="ChEBI" id="CHEBI:57945"/>
        <dbReference type="EC" id="7.1.1.2"/>
    </reaction>
</comment>
<evidence type="ECO:0000256" key="17">
    <source>
        <dbReference type="ARBA" id="ARBA00049551"/>
    </source>
</evidence>
<keyword evidence="7 18" id="KW-0679">Respiratory chain</keyword>
<evidence type="ECO:0000256" key="12">
    <source>
        <dbReference type="ARBA" id="ARBA00022989"/>
    </source>
</evidence>
<dbReference type="GO" id="GO:0006120">
    <property type="term" value="P:mitochondrial electron transport, NADH to ubiquinone"/>
    <property type="evidence" value="ECO:0007669"/>
    <property type="project" value="InterPro"/>
</dbReference>
<evidence type="ECO:0000256" key="4">
    <source>
        <dbReference type="ARBA" id="ARBA00012944"/>
    </source>
</evidence>
<dbReference type="InterPro" id="IPR050175">
    <property type="entry name" value="Complex_I_Subunit_2"/>
</dbReference>
<feature type="transmembrane region" description="Helical" evidence="18">
    <location>
        <begin position="92"/>
        <end position="116"/>
    </location>
</feature>
<proteinExistence type="inferred from homology"/>
<evidence type="ECO:0000256" key="6">
    <source>
        <dbReference type="ARBA" id="ARBA00022448"/>
    </source>
</evidence>
<comment type="subcellular location">
    <subcellularLocation>
        <location evidence="2 18">Mitochondrion inner membrane</location>
        <topology evidence="2 18">Multi-pass membrane protein</topology>
    </subcellularLocation>
</comment>
<evidence type="ECO:0000256" key="11">
    <source>
        <dbReference type="ARBA" id="ARBA00022982"/>
    </source>
</evidence>
<dbReference type="InterPro" id="IPR003917">
    <property type="entry name" value="NADH_UbQ_OxRdtase_chain2"/>
</dbReference>
<keyword evidence="14 18" id="KW-0830">Ubiquinone</keyword>
<dbReference type="InterPro" id="IPR001750">
    <property type="entry name" value="ND/Mrp_TM"/>
</dbReference>
<dbReference type="PANTHER" id="PTHR46552">
    <property type="entry name" value="NADH-UBIQUINONE OXIDOREDUCTASE CHAIN 2"/>
    <property type="match status" value="1"/>
</dbReference>
<feature type="transmembrane region" description="Helical" evidence="18">
    <location>
        <begin position="136"/>
        <end position="166"/>
    </location>
</feature>
<keyword evidence="12 18" id="KW-1133">Transmembrane helix</keyword>
<dbReference type="EMBL" id="MG255134">
    <property type="protein sequence ID" value="ATU07082.1"/>
    <property type="molecule type" value="Genomic_DNA"/>
</dbReference>
<geneLocation type="mitochondrion" evidence="20"/>
<keyword evidence="11 18" id="KW-0249">Electron transport</keyword>
<evidence type="ECO:0000256" key="15">
    <source>
        <dbReference type="ARBA" id="ARBA00023128"/>
    </source>
</evidence>
<reference evidence="20" key="1">
    <citation type="journal article" date="2017" name="Mol. Phylogenet. Evol.">
        <title>Mitochondrial phylogenomics and genome rearrangements in the barklice (Insecta: Psocodea).</title>
        <authorList>
            <person name="Yoshizawa K."/>
            <person name="Johnson K.P."/>
            <person name="Sweet A.D."/>
            <person name="Yao I."/>
            <person name="Ferreira R.L."/>
            <person name="Cameron S.L."/>
        </authorList>
    </citation>
    <scope>NUCLEOTIDE SEQUENCE</scope>
</reference>
<name>A0A343QCD5_9NEOP</name>
<evidence type="ECO:0000256" key="10">
    <source>
        <dbReference type="ARBA" id="ARBA00022967"/>
    </source>
</evidence>
<keyword evidence="8 18" id="KW-0812">Transmembrane</keyword>
<evidence type="ECO:0000256" key="7">
    <source>
        <dbReference type="ARBA" id="ARBA00022660"/>
    </source>
</evidence>
<dbReference type="PANTHER" id="PTHR46552:SF1">
    <property type="entry name" value="NADH-UBIQUINONE OXIDOREDUCTASE CHAIN 2"/>
    <property type="match status" value="1"/>
</dbReference>
<dbReference type="PRINTS" id="PR01436">
    <property type="entry name" value="NADHDHGNASE2"/>
</dbReference>
<dbReference type="RefSeq" id="YP_009443861.1">
    <property type="nucleotide sequence ID" value="NC_036362.1"/>
</dbReference>
<evidence type="ECO:0000256" key="16">
    <source>
        <dbReference type="ARBA" id="ARBA00023136"/>
    </source>
</evidence>
<keyword evidence="16 18" id="KW-0472">Membrane</keyword>
<evidence type="ECO:0000313" key="20">
    <source>
        <dbReference type="EMBL" id="ATU07082.1"/>
    </source>
</evidence>
<accession>A0A343QCD5</accession>
<evidence type="ECO:0000259" key="19">
    <source>
        <dbReference type="Pfam" id="PF00361"/>
    </source>
</evidence>
<keyword evidence="10 18" id="KW-1278">Translocase</keyword>
<keyword evidence="6" id="KW-0813">Transport</keyword>
<dbReference type="CTD" id="4536"/>
<evidence type="ECO:0000256" key="8">
    <source>
        <dbReference type="ARBA" id="ARBA00022692"/>
    </source>
</evidence>
<comment type="function">
    <text evidence="18">Core subunit of the mitochondrial membrane respiratory chain NADH dehydrogenase (Complex I) which catalyzes electron transfer from NADH through the respiratory chain, using ubiquinone as an electron acceptor. Essential for the catalytic activity and assembly of complex I.</text>
</comment>
<evidence type="ECO:0000256" key="3">
    <source>
        <dbReference type="ARBA" id="ARBA00007012"/>
    </source>
</evidence>
<evidence type="ECO:0000256" key="18">
    <source>
        <dbReference type="RuleBase" id="RU003403"/>
    </source>
</evidence>
<evidence type="ECO:0000256" key="14">
    <source>
        <dbReference type="ARBA" id="ARBA00023075"/>
    </source>
</evidence>